<evidence type="ECO:0000313" key="2">
    <source>
        <dbReference type="EMBL" id="EFC36708.1"/>
    </source>
</evidence>
<feature type="region of interest" description="Disordered" evidence="1">
    <location>
        <begin position="1"/>
        <end position="30"/>
    </location>
</feature>
<feature type="compositionally biased region" description="Low complexity" evidence="1">
    <location>
        <begin position="11"/>
        <end position="23"/>
    </location>
</feature>
<reference evidence="2 3" key="1">
    <citation type="journal article" date="2010" name="Cell">
        <title>The genome of Naegleria gruberi illuminates early eukaryotic versatility.</title>
        <authorList>
            <person name="Fritz-Laylin L.K."/>
            <person name="Prochnik S.E."/>
            <person name="Ginger M.L."/>
            <person name="Dacks J.B."/>
            <person name="Carpenter M.L."/>
            <person name="Field M.C."/>
            <person name="Kuo A."/>
            <person name="Paredez A."/>
            <person name="Chapman J."/>
            <person name="Pham J."/>
            <person name="Shu S."/>
            <person name="Neupane R."/>
            <person name="Cipriano M."/>
            <person name="Mancuso J."/>
            <person name="Tu H."/>
            <person name="Salamov A."/>
            <person name="Lindquist E."/>
            <person name="Shapiro H."/>
            <person name="Lucas S."/>
            <person name="Grigoriev I.V."/>
            <person name="Cande W.Z."/>
            <person name="Fulton C."/>
            <person name="Rokhsar D.S."/>
            <person name="Dawson S.C."/>
        </authorList>
    </citation>
    <scope>NUCLEOTIDE SEQUENCE [LARGE SCALE GENOMIC DNA]</scope>
    <source>
        <strain evidence="2 3">NEG-M</strain>
    </source>
</reference>
<dbReference type="RefSeq" id="XP_002669452.1">
    <property type="nucleotide sequence ID" value="XM_002669406.1"/>
</dbReference>
<dbReference type="KEGG" id="ngr:NAEGRDRAFT_75582"/>
<gene>
    <name evidence="2" type="ORF">NAEGRDRAFT_75582</name>
</gene>
<protein>
    <submittedName>
        <fullName evidence="2">Predicted protein</fullName>
    </submittedName>
</protein>
<dbReference type="EMBL" id="GG738926">
    <property type="protein sequence ID" value="EFC36708.1"/>
    <property type="molecule type" value="Genomic_DNA"/>
</dbReference>
<dbReference type="AlphaFoldDB" id="D2W2G7"/>
<sequence length="118" mass="13215">MPKGSIKLKISGGRRSGYNSSSSHRSEDSQTIFTNFSTSKRQFECCENECPVQGEVEPKVQYGSMLERQAQLFTQSMHTGLYGYCTKKGMDQNAIVPAIKMGSQYLEGISKKITKLFQ</sequence>
<keyword evidence="3" id="KW-1185">Reference proteome</keyword>
<organism evidence="3">
    <name type="scientific">Naegleria gruberi</name>
    <name type="common">Amoeba</name>
    <dbReference type="NCBI Taxonomy" id="5762"/>
    <lineage>
        <taxon>Eukaryota</taxon>
        <taxon>Discoba</taxon>
        <taxon>Heterolobosea</taxon>
        <taxon>Tetramitia</taxon>
        <taxon>Eutetramitia</taxon>
        <taxon>Vahlkampfiidae</taxon>
        <taxon>Naegleria</taxon>
    </lineage>
</organism>
<dbReference type="GeneID" id="8860947"/>
<accession>D2W2G7</accession>
<name>D2W2G7_NAEGR</name>
<dbReference type="Proteomes" id="UP000006671">
    <property type="component" value="Unassembled WGS sequence"/>
</dbReference>
<evidence type="ECO:0000256" key="1">
    <source>
        <dbReference type="SAM" id="MobiDB-lite"/>
    </source>
</evidence>
<dbReference type="VEuPathDB" id="AmoebaDB:NAEGRDRAFT_75582"/>
<dbReference type="InParanoid" id="D2W2G7"/>
<evidence type="ECO:0000313" key="3">
    <source>
        <dbReference type="Proteomes" id="UP000006671"/>
    </source>
</evidence>
<proteinExistence type="predicted"/>